<dbReference type="PANTHER" id="PTHR43611:SF3">
    <property type="entry name" value="FLAVIN MONONUCLEOTIDE HYDROLASE 1, CHLOROPLATIC"/>
    <property type="match status" value="1"/>
</dbReference>
<proteinExistence type="predicted"/>
<dbReference type="InterPro" id="IPR036412">
    <property type="entry name" value="HAD-like_sf"/>
</dbReference>
<dbReference type="InterPro" id="IPR006439">
    <property type="entry name" value="HAD-SF_hydro_IA"/>
</dbReference>
<dbReference type="OrthoDB" id="9797415at2"/>
<dbReference type="InterPro" id="IPR023198">
    <property type="entry name" value="PGP-like_dom2"/>
</dbReference>
<dbReference type="NCBIfam" id="TIGR01509">
    <property type="entry name" value="HAD-SF-IA-v3"/>
    <property type="match status" value="1"/>
</dbReference>
<protein>
    <submittedName>
        <fullName evidence="1">Alpha-D-glucose-1-phosphate phosphatase YihX</fullName>
        <ecNumber evidence="1">3.1.3.-</ecNumber>
    </submittedName>
</protein>
<dbReference type="CDD" id="cd02603">
    <property type="entry name" value="HAD_sEH-N_like"/>
    <property type="match status" value="1"/>
</dbReference>
<dbReference type="InterPro" id="IPR023214">
    <property type="entry name" value="HAD_sf"/>
</dbReference>
<organism evidence="1 2">
    <name type="scientific">Acetatifactor muris</name>
    <dbReference type="NCBI Taxonomy" id="879566"/>
    <lineage>
        <taxon>Bacteria</taxon>
        <taxon>Bacillati</taxon>
        <taxon>Bacillota</taxon>
        <taxon>Clostridia</taxon>
        <taxon>Lachnospirales</taxon>
        <taxon>Lachnospiraceae</taxon>
        <taxon>Acetatifactor</taxon>
    </lineage>
</organism>
<evidence type="ECO:0000313" key="2">
    <source>
        <dbReference type="Proteomes" id="UP000236311"/>
    </source>
</evidence>
<dbReference type="Gene3D" id="3.40.50.1000">
    <property type="entry name" value="HAD superfamily/HAD-like"/>
    <property type="match status" value="1"/>
</dbReference>
<dbReference type="Proteomes" id="UP000236311">
    <property type="component" value="Unassembled WGS sequence"/>
</dbReference>
<sequence>MIRNIIFDIGNVLTDFRWKEFLEDKGFDEEMVGRIARASVLNPLWNEIDRGVWEEEKLLREFVKMDPEIEAEIRRAYGNVNGMVTKREYAVPWIKELKAKGYRVYYLSNFSYKAYVECRDALDFLPYTDGGILSYQEKVVKPDPEIYRRLLYRYSLKAEESVFIDDTKVNVEAAEGLGLHGICFQTREQALKELQALGVQS</sequence>
<dbReference type="PRINTS" id="PR00413">
    <property type="entry name" value="HADHALOGNASE"/>
</dbReference>
<dbReference type="RefSeq" id="WP_103241742.1">
    <property type="nucleotide sequence ID" value="NZ_JANJZD010000033.1"/>
</dbReference>
<dbReference type="GO" id="GO:0016787">
    <property type="term" value="F:hydrolase activity"/>
    <property type="evidence" value="ECO:0007669"/>
    <property type="project" value="UniProtKB-KW"/>
</dbReference>
<keyword evidence="2" id="KW-1185">Reference proteome</keyword>
<dbReference type="PANTHER" id="PTHR43611">
    <property type="entry name" value="ALPHA-D-GLUCOSE 1-PHOSPHATE PHOSPHATASE"/>
    <property type="match status" value="1"/>
</dbReference>
<reference evidence="1 2" key="1">
    <citation type="submission" date="2018-01" db="EMBL/GenBank/DDBJ databases">
        <authorList>
            <person name="Gaut B.S."/>
            <person name="Morton B.R."/>
            <person name="Clegg M.T."/>
            <person name="Duvall M.R."/>
        </authorList>
    </citation>
    <scope>NUCLEOTIDE SEQUENCE [LARGE SCALE GENOMIC DNA]</scope>
    <source>
        <strain evidence="1">GP69</strain>
    </source>
</reference>
<dbReference type="Pfam" id="PF00702">
    <property type="entry name" value="Hydrolase"/>
    <property type="match status" value="1"/>
</dbReference>
<dbReference type="EC" id="3.1.3.-" evidence="1"/>
<dbReference type="SFLD" id="SFLDG01129">
    <property type="entry name" value="C1.5:_HAD__Beta-PGM__Phosphata"/>
    <property type="match status" value="1"/>
</dbReference>
<dbReference type="Gene3D" id="1.10.150.240">
    <property type="entry name" value="Putative phosphatase, domain 2"/>
    <property type="match status" value="1"/>
</dbReference>
<gene>
    <name evidence="1" type="primary">yihX</name>
    <name evidence="1" type="ORF">AMURIS_04512</name>
</gene>
<dbReference type="SUPFAM" id="SSF56784">
    <property type="entry name" value="HAD-like"/>
    <property type="match status" value="1"/>
</dbReference>
<name>A0A2K4ZMQ0_9FIRM</name>
<keyword evidence="1" id="KW-0378">Hydrolase</keyword>
<evidence type="ECO:0000313" key="1">
    <source>
        <dbReference type="EMBL" id="SOY31764.1"/>
    </source>
</evidence>
<dbReference type="AlphaFoldDB" id="A0A2K4ZMQ0"/>
<dbReference type="EMBL" id="OFSM01000031">
    <property type="protein sequence ID" value="SOY31764.1"/>
    <property type="molecule type" value="Genomic_DNA"/>
</dbReference>
<dbReference type="SFLD" id="SFLDS00003">
    <property type="entry name" value="Haloacid_Dehalogenase"/>
    <property type="match status" value="1"/>
</dbReference>
<accession>A0A2K4ZMQ0</accession>